<evidence type="ECO:0000313" key="2">
    <source>
        <dbReference type="Proteomes" id="UP000007800"/>
    </source>
</evidence>
<evidence type="ECO:0000313" key="1">
    <source>
        <dbReference type="EMBL" id="EEQ99851.1"/>
    </source>
</evidence>
<protein>
    <submittedName>
        <fullName evidence="1">Uncharacterized protein</fullName>
    </submittedName>
</protein>
<dbReference type="EMBL" id="GG685402">
    <property type="protein sequence ID" value="EEQ99851.1"/>
    <property type="molecule type" value="Genomic_DNA"/>
</dbReference>
<dbReference type="GeneID" id="9051962"/>
<organism evidence="2">
    <name type="scientific">Perkinsus marinus (strain ATCC 50983 / TXsc)</name>
    <dbReference type="NCBI Taxonomy" id="423536"/>
    <lineage>
        <taxon>Eukaryota</taxon>
        <taxon>Sar</taxon>
        <taxon>Alveolata</taxon>
        <taxon>Perkinsozoa</taxon>
        <taxon>Perkinsea</taxon>
        <taxon>Perkinsida</taxon>
        <taxon>Perkinsidae</taxon>
        <taxon>Perkinsus</taxon>
    </lineage>
</organism>
<proteinExistence type="predicted"/>
<dbReference type="RefSeq" id="XP_002767134.1">
    <property type="nucleotide sequence ID" value="XM_002767088.1"/>
</dbReference>
<dbReference type="Proteomes" id="UP000007800">
    <property type="component" value="Unassembled WGS sequence"/>
</dbReference>
<keyword evidence="2" id="KW-1185">Reference proteome</keyword>
<dbReference type="AlphaFoldDB" id="C5LTN9"/>
<name>C5LTN9_PERM5</name>
<reference evidence="1 2" key="1">
    <citation type="submission" date="2008-07" db="EMBL/GenBank/DDBJ databases">
        <authorList>
            <person name="El-Sayed N."/>
            <person name="Caler E."/>
            <person name="Inman J."/>
            <person name="Amedeo P."/>
            <person name="Hass B."/>
            <person name="Wortman J."/>
        </authorList>
    </citation>
    <scope>NUCLEOTIDE SEQUENCE [LARGE SCALE GENOMIC DNA]</scope>
    <source>
        <strain evidence="2">ATCC 50983 / TXsc</strain>
    </source>
</reference>
<dbReference type="InParanoid" id="C5LTN9"/>
<gene>
    <name evidence="1" type="ORF">Pmar_PMAR006523</name>
</gene>
<accession>C5LTN9</accession>
<sequence>MITTIPLQHFGLLHNLMLMTARYCRDDDQRRQCGRSVHDAQRVITDEEGGVLWSLKQNLMNR</sequence>